<feature type="non-terminal residue" evidence="2">
    <location>
        <position position="34"/>
    </location>
</feature>
<reference evidence="2 3" key="1">
    <citation type="journal article" date="2014" name="Am. J. Bot.">
        <title>Genome assembly and annotation for red clover (Trifolium pratense; Fabaceae).</title>
        <authorList>
            <person name="Istvanek J."/>
            <person name="Jaros M."/>
            <person name="Krenek A."/>
            <person name="Repkova J."/>
        </authorList>
    </citation>
    <scope>NUCLEOTIDE SEQUENCE [LARGE SCALE GENOMIC DNA]</scope>
    <source>
        <strain evidence="3">cv. Tatra</strain>
        <tissue evidence="2">Young leaves</tissue>
    </source>
</reference>
<accession>A0A2K3KT79</accession>
<protein>
    <submittedName>
        <fullName evidence="2">Uncharacterized protein</fullName>
    </submittedName>
</protein>
<dbReference type="Proteomes" id="UP000236291">
    <property type="component" value="Unassembled WGS sequence"/>
</dbReference>
<dbReference type="AlphaFoldDB" id="A0A2K3KT79"/>
<reference evidence="2 3" key="2">
    <citation type="journal article" date="2017" name="Front. Plant Sci.">
        <title>Gene Classification and Mining of Molecular Markers Useful in Red Clover (Trifolium pratense) Breeding.</title>
        <authorList>
            <person name="Istvanek J."/>
            <person name="Dluhosova J."/>
            <person name="Dluhos P."/>
            <person name="Patkova L."/>
            <person name="Nedelnik J."/>
            <person name="Repkova J."/>
        </authorList>
    </citation>
    <scope>NUCLEOTIDE SEQUENCE [LARGE SCALE GENOMIC DNA]</scope>
    <source>
        <strain evidence="3">cv. Tatra</strain>
        <tissue evidence="2">Young leaves</tissue>
    </source>
</reference>
<proteinExistence type="predicted"/>
<name>A0A2K3KT79_TRIPR</name>
<dbReference type="EMBL" id="ASHM01250807">
    <property type="protein sequence ID" value="PNX69490.1"/>
    <property type="molecule type" value="Genomic_DNA"/>
</dbReference>
<evidence type="ECO:0000313" key="3">
    <source>
        <dbReference type="Proteomes" id="UP000236291"/>
    </source>
</evidence>
<evidence type="ECO:0000256" key="1">
    <source>
        <dbReference type="SAM" id="SignalP"/>
    </source>
</evidence>
<feature type="chain" id="PRO_5014365860" evidence="1">
    <location>
        <begin position="21"/>
        <end position="34"/>
    </location>
</feature>
<evidence type="ECO:0000313" key="2">
    <source>
        <dbReference type="EMBL" id="PNX69490.1"/>
    </source>
</evidence>
<organism evidence="2 3">
    <name type="scientific">Trifolium pratense</name>
    <name type="common">Red clover</name>
    <dbReference type="NCBI Taxonomy" id="57577"/>
    <lineage>
        <taxon>Eukaryota</taxon>
        <taxon>Viridiplantae</taxon>
        <taxon>Streptophyta</taxon>
        <taxon>Embryophyta</taxon>
        <taxon>Tracheophyta</taxon>
        <taxon>Spermatophyta</taxon>
        <taxon>Magnoliopsida</taxon>
        <taxon>eudicotyledons</taxon>
        <taxon>Gunneridae</taxon>
        <taxon>Pentapetalae</taxon>
        <taxon>rosids</taxon>
        <taxon>fabids</taxon>
        <taxon>Fabales</taxon>
        <taxon>Fabaceae</taxon>
        <taxon>Papilionoideae</taxon>
        <taxon>50 kb inversion clade</taxon>
        <taxon>NPAAA clade</taxon>
        <taxon>Hologalegina</taxon>
        <taxon>IRL clade</taxon>
        <taxon>Trifolieae</taxon>
        <taxon>Trifolium</taxon>
    </lineage>
</organism>
<feature type="signal peptide" evidence="1">
    <location>
        <begin position="1"/>
        <end position="20"/>
    </location>
</feature>
<gene>
    <name evidence="2" type="ORF">L195_g064460</name>
</gene>
<keyword evidence="1" id="KW-0732">Signal</keyword>
<sequence>MVLVLLHVFLFCFLSGGWRGGLDLAMGWSCGGGR</sequence>
<comment type="caution">
    <text evidence="2">The sequence shown here is derived from an EMBL/GenBank/DDBJ whole genome shotgun (WGS) entry which is preliminary data.</text>
</comment>